<feature type="compositionally biased region" description="Pro residues" evidence="1">
    <location>
        <begin position="683"/>
        <end position="692"/>
    </location>
</feature>
<evidence type="ECO:0000259" key="3">
    <source>
        <dbReference type="Pfam" id="PF07515"/>
    </source>
</evidence>
<dbReference type="Gene3D" id="1.10.3210.40">
    <property type="match status" value="1"/>
</dbReference>
<protein>
    <recommendedName>
        <fullName evidence="6">Phosphohydrolase</fullName>
    </recommendedName>
</protein>
<dbReference type="InterPro" id="IPR036390">
    <property type="entry name" value="WH_DNA-bd_sf"/>
</dbReference>
<dbReference type="AlphaFoldDB" id="A0A5A7MIA0"/>
<feature type="region of interest" description="Disordered" evidence="1">
    <location>
        <begin position="600"/>
        <end position="710"/>
    </location>
</feature>
<dbReference type="InterPro" id="IPR022391">
    <property type="entry name" value="ICE_relaxase_PFGI-1"/>
</dbReference>
<feature type="compositionally biased region" description="Low complexity" evidence="1">
    <location>
        <begin position="659"/>
        <end position="682"/>
    </location>
</feature>
<dbReference type="SUPFAM" id="SSF46785">
    <property type="entry name" value="Winged helix' DNA-binding domain"/>
    <property type="match status" value="1"/>
</dbReference>
<feature type="compositionally biased region" description="Pro residues" evidence="1">
    <location>
        <begin position="647"/>
        <end position="658"/>
    </location>
</feature>
<dbReference type="InterPro" id="IPR011093">
    <property type="entry name" value="TraI_2_C"/>
</dbReference>
<feature type="compositionally biased region" description="Basic and acidic residues" evidence="1">
    <location>
        <begin position="491"/>
        <end position="500"/>
    </location>
</feature>
<feature type="domain" description="Putative conjugal transfer nickase/helicase TraI C-terminal" evidence="3">
    <location>
        <begin position="775"/>
        <end position="896"/>
    </location>
</feature>
<name>A0A5A7MIA0_COMTE</name>
<comment type="caution">
    <text evidence="4">The sequence shown here is derived from an EMBL/GenBank/DDBJ whole genome shotgun (WGS) entry which is preliminary data.</text>
</comment>
<sequence length="898" mass="96603">MKSIASKLLAMVPWSKAKPVLPAPADPLPLPDAPVGRGAQDQPLKPDEIHIAGSEPGWLRVLNAQQLLATVRAERAITQIWSQSHQSQAIWERDLLPAIRRYAEFVQLMPASEAHHHAHAGGLLSHTIEMLLAAMTWRNAHLLPGGSQIEIVDAQRDQWTYVVFFCALLHDIAKPMTDLRIAWRPVGENDPIRWAPAGGSLSQIAGQRTAEYLVDFAPKGQRDYSAHAKLAQLLLPRIAPESALRFLAHTPTALDALEQYLTGQDTDSLVAKIVKRADQLSTQRALQKGSKARFATAKAVPLIELLMQSMRTMLQAGTQLPLNRNGAAGWVFEGAIWFVAKRLADTVREHIQANEPDESVPGNAKNDRLFDTWQDYGAIELNPASGQAVWHVTVHGYAEDGSEQGAYMHDFAMLKFPLAKLFNHESKYPAAMRGRLEIRDRRKDGAGQDEQQAAATLSASESAAAIDANAPAAAASSAQPSQVAAKPAKQRPQDAAEAKKHAAIMREPTFTKPPNAAAKPRPAATTAAVAKTPAPETPSQTAAVMAVRAPTAPVQQTQADTAYDEFEAGAASRSGVPTPLKLDYDSLDNGEAAYLLGDSEGSYFLDPSESATASDKPGKKNKPAKNPQPAEKGAAPLEQPFQDAAAVPPPPPAAPPQPATLHQPPQAAATTAARPPSVKPAAAAPPPAPSAPKNPAQELRHDQVPRSQSVSAEFKRMAAELDELDDLPVLKGRTATASAPPAAAATPGPVLLLQPLPDIDANPDKPPPEPSPLALAFMQWVQMGLVNRELKFNETGAAIHFVEEGMALVSPKIFKEYARHGDREDGHEDLTVDELSTKTQREVIKCGWHLPAANRTNIVRYEIHSRGTVVAHLSCVVLTSPGRWVQPIPPSNPALKMV</sequence>
<feature type="compositionally biased region" description="Low complexity" evidence="1">
    <location>
        <begin position="512"/>
        <end position="538"/>
    </location>
</feature>
<dbReference type="SUPFAM" id="SSF109604">
    <property type="entry name" value="HD-domain/PDEase-like"/>
    <property type="match status" value="1"/>
</dbReference>
<dbReference type="Pfam" id="PF07515">
    <property type="entry name" value="TraI_2_C"/>
    <property type="match status" value="1"/>
</dbReference>
<dbReference type="RefSeq" id="WP_003062550.1">
    <property type="nucleotide sequence ID" value="NZ_BKBW01000014.1"/>
</dbReference>
<dbReference type="EMBL" id="BKBW01000014">
    <property type="protein sequence ID" value="GEQ77558.1"/>
    <property type="molecule type" value="Genomic_DNA"/>
</dbReference>
<dbReference type="InterPro" id="IPR011119">
    <property type="entry name" value="Unchr_helicase_relaxase_TraI"/>
</dbReference>
<proteinExistence type="predicted"/>
<feature type="region of interest" description="Disordered" evidence="1">
    <location>
        <begin position="468"/>
        <end position="541"/>
    </location>
</feature>
<dbReference type="Proteomes" id="UP000323105">
    <property type="component" value="Unassembled WGS sequence"/>
</dbReference>
<dbReference type="NCBIfam" id="TIGR03760">
    <property type="entry name" value="ICE_TraI_Pfluor"/>
    <property type="match status" value="1"/>
</dbReference>
<organism evidence="4 5">
    <name type="scientific">Comamonas testosteroni</name>
    <name type="common">Pseudomonas testosteroni</name>
    <dbReference type="NCBI Taxonomy" id="285"/>
    <lineage>
        <taxon>Bacteria</taxon>
        <taxon>Pseudomonadati</taxon>
        <taxon>Pseudomonadota</taxon>
        <taxon>Betaproteobacteria</taxon>
        <taxon>Burkholderiales</taxon>
        <taxon>Comamonadaceae</taxon>
        <taxon>Comamonas</taxon>
    </lineage>
</organism>
<reference evidence="4 5" key="1">
    <citation type="journal article" date="2019" name="Microbiol. Resour. Announc.">
        <title>Draft Genome Sequence of Comamonas testosteroni TA441, a Bacterium That Has a Cryptic Phenol Degradation Gene Cluster.</title>
        <authorList>
            <person name="Arai H."/>
            <person name="Ishii M."/>
        </authorList>
    </citation>
    <scope>NUCLEOTIDE SEQUENCE [LARGE SCALE GENOMIC DNA]</scope>
    <source>
        <strain evidence="4 5">TA441</strain>
    </source>
</reference>
<dbReference type="Pfam" id="PF07514">
    <property type="entry name" value="TraI_2"/>
    <property type="match status" value="1"/>
</dbReference>
<dbReference type="NCBIfam" id="NF041494">
    <property type="entry name" value="MobH"/>
    <property type="match status" value="1"/>
</dbReference>
<dbReference type="GeneID" id="69560159"/>
<feature type="compositionally biased region" description="Low complexity" evidence="1">
    <location>
        <begin position="468"/>
        <end position="487"/>
    </location>
</feature>
<evidence type="ECO:0000259" key="2">
    <source>
        <dbReference type="Pfam" id="PF07514"/>
    </source>
</evidence>
<evidence type="ECO:0008006" key="6">
    <source>
        <dbReference type="Google" id="ProtNLM"/>
    </source>
</evidence>
<gene>
    <name evidence="4" type="ORF">CTTA_4563</name>
</gene>
<feature type="domain" description="Uncharacterised" evidence="2">
    <location>
        <begin position="62"/>
        <end position="384"/>
    </location>
</feature>
<evidence type="ECO:0000256" key="1">
    <source>
        <dbReference type="SAM" id="MobiDB-lite"/>
    </source>
</evidence>
<evidence type="ECO:0000313" key="5">
    <source>
        <dbReference type="Proteomes" id="UP000323105"/>
    </source>
</evidence>
<evidence type="ECO:0000313" key="4">
    <source>
        <dbReference type="EMBL" id="GEQ77558.1"/>
    </source>
</evidence>
<accession>A0A5A7MIA0</accession>